<feature type="domain" description="VWFA" evidence="3">
    <location>
        <begin position="273"/>
        <end position="467"/>
    </location>
</feature>
<dbReference type="SUPFAM" id="SSF53300">
    <property type="entry name" value="vWA-like"/>
    <property type="match status" value="1"/>
</dbReference>
<dbReference type="InterPro" id="IPR036465">
    <property type="entry name" value="vWFA_dom_sf"/>
</dbReference>
<gene>
    <name evidence="4" type="ORF">PX52LOC_04056</name>
</gene>
<keyword evidence="2" id="KW-1133">Transmembrane helix</keyword>
<dbReference type="EMBL" id="CP042425">
    <property type="protein sequence ID" value="QEL17080.1"/>
    <property type="molecule type" value="Genomic_DNA"/>
</dbReference>
<dbReference type="Pfam" id="PF13519">
    <property type="entry name" value="VWA_2"/>
    <property type="match status" value="1"/>
</dbReference>
<organism evidence="4 5">
    <name type="scientific">Limnoglobus roseus</name>
    <dbReference type="NCBI Taxonomy" id="2598579"/>
    <lineage>
        <taxon>Bacteria</taxon>
        <taxon>Pseudomonadati</taxon>
        <taxon>Planctomycetota</taxon>
        <taxon>Planctomycetia</taxon>
        <taxon>Gemmatales</taxon>
        <taxon>Gemmataceae</taxon>
        <taxon>Limnoglobus</taxon>
    </lineage>
</organism>
<reference evidence="5" key="1">
    <citation type="submission" date="2019-08" db="EMBL/GenBank/DDBJ databases">
        <title>Limnoglobus roseus gen. nov., sp. nov., a novel freshwater planctomycete with a giant genome from the family Gemmataceae.</title>
        <authorList>
            <person name="Kulichevskaya I.S."/>
            <person name="Naumoff D.G."/>
            <person name="Miroshnikov K."/>
            <person name="Ivanova A."/>
            <person name="Philippov D.A."/>
            <person name="Hakobyan A."/>
            <person name="Rijpstra I.C."/>
            <person name="Sinninghe Damste J.S."/>
            <person name="Liesack W."/>
            <person name="Dedysh S.N."/>
        </authorList>
    </citation>
    <scope>NUCLEOTIDE SEQUENCE [LARGE SCALE GENOMIC DNA]</scope>
    <source>
        <strain evidence="5">PX52</strain>
    </source>
</reference>
<proteinExistence type="predicted"/>
<accession>A0A5C1AED4</accession>
<feature type="coiled-coil region" evidence="1">
    <location>
        <begin position="63"/>
        <end position="261"/>
    </location>
</feature>
<dbReference type="KEGG" id="lrs:PX52LOC_04056"/>
<dbReference type="InterPro" id="IPR002035">
    <property type="entry name" value="VWF_A"/>
</dbReference>
<keyword evidence="1" id="KW-0175">Coiled coil</keyword>
<evidence type="ECO:0000313" key="4">
    <source>
        <dbReference type="EMBL" id="QEL17080.1"/>
    </source>
</evidence>
<dbReference type="OrthoDB" id="256272at2"/>
<dbReference type="RefSeq" id="WP_149111734.1">
    <property type="nucleotide sequence ID" value="NZ_CP042425.1"/>
</dbReference>
<keyword evidence="2" id="KW-0472">Membrane</keyword>
<feature type="transmembrane region" description="Helical" evidence="2">
    <location>
        <begin position="12"/>
        <end position="33"/>
    </location>
</feature>
<dbReference type="CDD" id="cd00198">
    <property type="entry name" value="vWFA"/>
    <property type="match status" value="1"/>
</dbReference>
<evidence type="ECO:0000313" key="5">
    <source>
        <dbReference type="Proteomes" id="UP000324974"/>
    </source>
</evidence>
<dbReference type="SMART" id="SM00327">
    <property type="entry name" value="VWA"/>
    <property type="match status" value="1"/>
</dbReference>
<dbReference type="Proteomes" id="UP000324974">
    <property type="component" value="Chromosome"/>
</dbReference>
<keyword evidence="2" id="KW-0812">Transmembrane</keyword>
<evidence type="ECO:0000259" key="3">
    <source>
        <dbReference type="SMART" id="SM00327"/>
    </source>
</evidence>
<keyword evidence="5" id="KW-1185">Reference proteome</keyword>
<sequence>MLRTRHKTPTLVSMWMLDVFCCALGCVTLLWLVSNRDAAQEAQRNKAAISELAATRSTLLATSQELEATRRSLNAEIDNLKAKLLATTTDRDTTAQKLAVAKAEITNLETKLAKSTTDVASLETQLAKTAVQLTELDDELAKKTKESKDLTMRVAALTESSTDLQKLLRDKDAEREALALKAKKAAEQLDDADAKMRAIAKAADDAKADLAAMRKSGDELATAKAATRDLQKKLDDANVNIVDLQGDKKKLADKVDQLRIESDAKFAGIAMTGRRVVFVVDMSGSMKLVDDKTAAPEKWPIVVETVTKVMRSLPDLEQFQVVLFSRTARYLFAGGAWQRYAGAESQKAVREKLLNEDPVGDTNMYEAFDLAFRLKPDGLDTIYFFSDGLPTSGAGIPPDVKNITENQRIDYLTKHIRQSLRTVWNPERDAKRVKINSVGFFFESPEVGAFLWALSRENAGSFVGMSRP</sequence>
<dbReference type="Gene3D" id="1.10.287.1490">
    <property type="match status" value="1"/>
</dbReference>
<protein>
    <submittedName>
        <fullName evidence="4">VWA domain-containing protein</fullName>
    </submittedName>
</protein>
<dbReference type="Gene3D" id="3.40.50.410">
    <property type="entry name" value="von Willebrand factor, type A domain"/>
    <property type="match status" value="1"/>
</dbReference>
<name>A0A5C1AED4_9BACT</name>
<evidence type="ECO:0000256" key="1">
    <source>
        <dbReference type="SAM" id="Coils"/>
    </source>
</evidence>
<dbReference type="AlphaFoldDB" id="A0A5C1AED4"/>
<evidence type="ECO:0000256" key="2">
    <source>
        <dbReference type="SAM" id="Phobius"/>
    </source>
</evidence>